<accession>A0A8T1X8J5</accession>
<evidence type="ECO:0000313" key="2">
    <source>
        <dbReference type="EMBL" id="KAG7402156.1"/>
    </source>
</evidence>
<dbReference type="Proteomes" id="UP000693981">
    <property type="component" value="Unassembled WGS sequence"/>
</dbReference>
<dbReference type="EMBL" id="JAGDFL010000003">
    <property type="protein sequence ID" value="KAG7402156.1"/>
    <property type="molecule type" value="Genomic_DNA"/>
</dbReference>
<sequence length="211" mass="23975">MGRRKLEIWELFETVVPKSGSKPHPDVECKYCHVVLKNAQPSGNVLSHTLECAELPKESKTKYLQLDEERRIRKAERRQELTRAPSVVATEGHSPAPAPAPREREPEPSVASPPPTKRRRTSPSPPPLADVEPQPQRTRPLMECTPEVREENFYRVAAGFYSAGLPPHAIENPNFRDLFDYEVPTRQELVELLRSDRVREMVEGSKPTGKK</sequence>
<evidence type="ECO:0000313" key="3">
    <source>
        <dbReference type="Proteomes" id="UP000693981"/>
    </source>
</evidence>
<protein>
    <recommendedName>
        <fullName evidence="4">BED-type domain-containing protein</fullName>
    </recommendedName>
</protein>
<organism evidence="2 3">
    <name type="scientific">Phytophthora boehmeriae</name>
    <dbReference type="NCBI Taxonomy" id="109152"/>
    <lineage>
        <taxon>Eukaryota</taxon>
        <taxon>Sar</taxon>
        <taxon>Stramenopiles</taxon>
        <taxon>Oomycota</taxon>
        <taxon>Peronosporomycetes</taxon>
        <taxon>Peronosporales</taxon>
        <taxon>Peronosporaceae</taxon>
        <taxon>Phytophthora</taxon>
    </lineage>
</organism>
<name>A0A8T1X8J5_9STRA</name>
<dbReference type="AlphaFoldDB" id="A0A8T1X8J5"/>
<reference evidence="2" key="1">
    <citation type="submission" date="2021-02" db="EMBL/GenBank/DDBJ databases">
        <authorList>
            <person name="Palmer J.M."/>
        </authorList>
    </citation>
    <scope>NUCLEOTIDE SEQUENCE</scope>
    <source>
        <strain evidence="2">SCRP23</strain>
    </source>
</reference>
<evidence type="ECO:0008006" key="4">
    <source>
        <dbReference type="Google" id="ProtNLM"/>
    </source>
</evidence>
<gene>
    <name evidence="2" type="ORF">PHYBOEH_005719</name>
</gene>
<feature type="region of interest" description="Disordered" evidence="1">
    <location>
        <begin position="76"/>
        <end position="146"/>
    </location>
</feature>
<evidence type="ECO:0000256" key="1">
    <source>
        <dbReference type="SAM" id="MobiDB-lite"/>
    </source>
</evidence>
<dbReference type="OrthoDB" id="103288at2759"/>
<proteinExistence type="predicted"/>
<comment type="caution">
    <text evidence="2">The sequence shown here is derived from an EMBL/GenBank/DDBJ whole genome shotgun (WGS) entry which is preliminary data.</text>
</comment>
<keyword evidence="3" id="KW-1185">Reference proteome</keyword>